<keyword evidence="1" id="KW-0479">Metal-binding</keyword>
<dbReference type="SUPFAM" id="SSF56529">
    <property type="entry name" value="FAH"/>
    <property type="match status" value="1"/>
</dbReference>
<dbReference type="Proteomes" id="UP000595823">
    <property type="component" value="Chromosome"/>
</dbReference>
<evidence type="ECO:0000313" key="3">
    <source>
        <dbReference type="EMBL" id="QQK75756.1"/>
    </source>
</evidence>
<sequence length="71" mass="7852">MVGKSFDTFTPLGSYLETELDPLNARIEARVGHVEKQNSPINLMIVPIKDMVAYLSSVMTLKKGAVMREIG</sequence>
<dbReference type="Pfam" id="PF01557">
    <property type="entry name" value="FAA_hydrolase"/>
    <property type="match status" value="1"/>
</dbReference>
<evidence type="ECO:0000256" key="1">
    <source>
        <dbReference type="ARBA" id="ARBA00022723"/>
    </source>
</evidence>
<accession>A0A7T6Z2X4</accession>
<protein>
    <submittedName>
        <fullName evidence="3">Fumarylacetoacetate hydrolase family protein</fullName>
    </submittedName>
</protein>
<organism evidence="3 4">
    <name type="scientific">Salicibibacter cibarius</name>
    <dbReference type="NCBI Taxonomy" id="2743000"/>
    <lineage>
        <taxon>Bacteria</taxon>
        <taxon>Bacillati</taxon>
        <taxon>Bacillota</taxon>
        <taxon>Bacilli</taxon>
        <taxon>Bacillales</taxon>
        <taxon>Bacillaceae</taxon>
        <taxon>Salicibibacter</taxon>
    </lineage>
</organism>
<dbReference type="Gene3D" id="3.90.850.10">
    <property type="entry name" value="Fumarylacetoacetase-like, C-terminal domain"/>
    <property type="match status" value="1"/>
</dbReference>
<dbReference type="KEGG" id="scia:HUG15_09385"/>
<evidence type="ECO:0000259" key="2">
    <source>
        <dbReference type="Pfam" id="PF01557"/>
    </source>
</evidence>
<gene>
    <name evidence="3" type="ORF">HUG15_09385</name>
</gene>
<evidence type="ECO:0000313" key="4">
    <source>
        <dbReference type="Proteomes" id="UP000595823"/>
    </source>
</evidence>
<dbReference type="GO" id="GO:0016787">
    <property type="term" value="F:hydrolase activity"/>
    <property type="evidence" value="ECO:0007669"/>
    <property type="project" value="UniProtKB-KW"/>
</dbReference>
<keyword evidence="3" id="KW-0378">Hydrolase</keyword>
<dbReference type="PANTHER" id="PTHR11820">
    <property type="entry name" value="ACYLPYRUVASE"/>
    <property type="match status" value="1"/>
</dbReference>
<feature type="domain" description="Fumarylacetoacetase-like C-terminal" evidence="2">
    <location>
        <begin position="3"/>
        <end position="66"/>
    </location>
</feature>
<proteinExistence type="predicted"/>
<reference evidence="3 4" key="1">
    <citation type="submission" date="2020-06" db="EMBL/GenBank/DDBJ databases">
        <title>Genomic analysis of Salicibibacter sp. NKC5-3.</title>
        <authorList>
            <person name="Oh Y.J."/>
        </authorList>
    </citation>
    <scope>NUCLEOTIDE SEQUENCE [LARGE SCALE GENOMIC DNA]</scope>
    <source>
        <strain evidence="3 4">NKC5-3</strain>
    </source>
</reference>
<dbReference type="GO" id="GO:0046872">
    <property type="term" value="F:metal ion binding"/>
    <property type="evidence" value="ECO:0007669"/>
    <property type="project" value="UniProtKB-KW"/>
</dbReference>
<dbReference type="AlphaFoldDB" id="A0A7T6Z2X4"/>
<dbReference type="EMBL" id="CP054705">
    <property type="protein sequence ID" value="QQK75756.1"/>
    <property type="molecule type" value="Genomic_DNA"/>
</dbReference>
<dbReference type="InterPro" id="IPR036663">
    <property type="entry name" value="Fumarylacetoacetase_C_sf"/>
</dbReference>
<keyword evidence="4" id="KW-1185">Reference proteome</keyword>
<dbReference type="RefSeq" id="WP_200128390.1">
    <property type="nucleotide sequence ID" value="NZ_CP054705.1"/>
</dbReference>
<name>A0A7T6Z2X4_9BACI</name>
<dbReference type="InterPro" id="IPR011234">
    <property type="entry name" value="Fumarylacetoacetase-like_C"/>
</dbReference>